<feature type="chain" id="PRO_5008581984" description="DnaJ homolog subfamily B member 9" evidence="6">
    <location>
        <begin position="20"/>
        <end position="253"/>
    </location>
</feature>
<proteinExistence type="predicted"/>
<comment type="subunit">
    <text evidence="5">Interacts with HSPA5/BiP; interaction is direct. Interacts with ERN1/IRE1 (via the luminal region). Interacts with DERL1.</text>
</comment>
<evidence type="ECO:0000256" key="6">
    <source>
        <dbReference type="SAM" id="SignalP"/>
    </source>
</evidence>
<protein>
    <recommendedName>
        <fullName evidence="2">DnaJ homolog subfamily B member 9</fullName>
    </recommendedName>
    <alternativeName>
        <fullName evidence="3">Endoplasmic reticulum DNA J domain-containing protein 4</fullName>
    </alternativeName>
</protein>
<dbReference type="SMART" id="SM00271">
    <property type="entry name" value="DnaJ"/>
    <property type="match status" value="1"/>
</dbReference>
<keyword evidence="6" id="KW-0732">Signal</keyword>
<dbReference type="Gene3D" id="1.10.287.110">
    <property type="entry name" value="DnaJ domain"/>
    <property type="match status" value="1"/>
</dbReference>
<evidence type="ECO:0000259" key="7">
    <source>
        <dbReference type="PROSITE" id="PS50076"/>
    </source>
</evidence>
<dbReference type="CDD" id="cd06257">
    <property type="entry name" value="DnaJ"/>
    <property type="match status" value="1"/>
</dbReference>
<evidence type="ECO:0000256" key="5">
    <source>
        <dbReference type="ARBA" id="ARBA00046365"/>
    </source>
</evidence>
<dbReference type="SUPFAM" id="SSF46565">
    <property type="entry name" value="Chaperone J-domain"/>
    <property type="match status" value="1"/>
</dbReference>
<dbReference type="PRINTS" id="PR00625">
    <property type="entry name" value="JDOMAIN"/>
</dbReference>
<dbReference type="EMBL" id="GEDC01001881">
    <property type="protein sequence ID" value="JAS35417.1"/>
    <property type="molecule type" value="Transcribed_RNA"/>
</dbReference>
<dbReference type="GO" id="GO:0051787">
    <property type="term" value="F:misfolded protein binding"/>
    <property type="evidence" value="ECO:0007669"/>
    <property type="project" value="TreeGrafter"/>
</dbReference>
<dbReference type="Pfam" id="PF00226">
    <property type="entry name" value="DnaJ"/>
    <property type="match status" value="1"/>
</dbReference>
<keyword evidence="1" id="KW-0143">Chaperone</keyword>
<reference evidence="8" key="1">
    <citation type="submission" date="2015-12" db="EMBL/GenBank/DDBJ databases">
        <title>De novo transcriptome assembly of four potential Pierce s Disease insect vectors from Arizona vineyards.</title>
        <authorList>
            <person name="Tassone E.E."/>
        </authorList>
    </citation>
    <scope>NUCLEOTIDE SEQUENCE</scope>
</reference>
<evidence type="ECO:0000256" key="2">
    <source>
        <dbReference type="ARBA" id="ARBA00040158"/>
    </source>
</evidence>
<evidence type="ECO:0000256" key="3">
    <source>
        <dbReference type="ARBA" id="ARBA00041533"/>
    </source>
</evidence>
<dbReference type="AlphaFoldDB" id="A0A1B6EBZ6"/>
<comment type="function">
    <text evidence="4">Co-chaperone for Hsp70 protein HSPA5/BiP that acts as a key repressor of the ERN1/IRE1-mediated unfolded protein response (UPR). J domain-containing co-chaperones stimulate the ATPase activity of Hsp70 proteins and are required for efficient substrate recognition by Hsp70 proteins. In the unstressed endoplasmic reticulum, interacts with the luminal region of ERN1/IRE1 and selectively recruits HSPA5/BiP: HSPA5/BiP disrupts the dimerization of the active ERN1/IRE1 luminal region, thereby inactivating ERN1/IRE1. Also involved in endoplasmic reticulum-associated degradation (ERAD) of misfolded proteins. Required for survival of B-cell progenitors and normal antibody production.</text>
</comment>
<dbReference type="PANTHER" id="PTHR44360:SF1">
    <property type="entry name" value="DNAJ HOMOLOG SUBFAMILY B MEMBER 9"/>
    <property type="match status" value="1"/>
</dbReference>
<dbReference type="GO" id="GO:0036503">
    <property type="term" value="P:ERAD pathway"/>
    <property type="evidence" value="ECO:0007669"/>
    <property type="project" value="TreeGrafter"/>
</dbReference>
<evidence type="ECO:0000313" key="8">
    <source>
        <dbReference type="EMBL" id="JAS35417.1"/>
    </source>
</evidence>
<dbReference type="InterPro" id="IPR051948">
    <property type="entry name" value="Hsp70_co-chaperone_J-domain"/>
</dbReference>
<evidence type="ECO:0000256" key="4">
    <source>
        <dbReference type="ARBA" id="ARBA00045428"/>
    </source>
</evidence>
<sequence>MSYFLVFLVLILYLSISEAKHDDYYSVLGVSRDASTKDIKRAFRKLAIKYHPDKNKEKEAEEKFKQINEAHEILSDPDRRKQYDLFGKSSDRQQNNQEHHFNFDSMFQGFSDNMFHFTDGSDSHRQKYHYSHPGESHQRFFNMKNNLFEDFDPIFGEDIFESMRDPHQFGSGSSFFGSHYRQHSHNRAGHAHANAYSGHGGHFGGFHNFENFANAHYHNDGHHQSWRQSRQQGSCRTVTETFGNTITTHIICS</sequence>
<dbReference type="InterPro" id="IPR001623">
    <property type="entry name" value="DnaJ_domain"/>
</dbReference>
<dbReference type="GO" id="GO:0051087">
    <property type="term" value="F:protein-folding chaperone binding"/>
    <property type="evidence" value="ECO:0007669"/>
    <property type="project" value="TreeGrafter"/>
</dbReference>
<dbReference type="InterPro" id="IPR036869">
    <property type="entry name" value="J_dom_sf"/>
</dbReference>
<organism evidence="8">
    <name type="scientific">Clastoptera arizonana</name>
    <name type="common">Arizona spittle bug</name>
    <dbReference type="NCBI Taxonomy" id="38151"/>
    <lineage>
        <taxon>Eukaryota</taxon>
        <taxon>Metazoa</taxon>
        <taxon>Ecdysozoa</taxon>
        <taxon>Arthropoda</taxon>
        <taxon>Hexapoda</taxon>
        <taxon>Insecta</taxon>
        <taxon>Pterygota</taxon>
        <taxon>Neoptera</taxon>
        <taxon>Paraneoptera</taxon>
        <taxon>Hemiptera</taxon>
        <taxon>Auchenorrhyncha</taxon>
        <taxon>Cercopoidea</taxon>
        <taxon>Clastopteridae</taxon>
        <taxon>Clastoptera</taxon>
    </lineage>
</organism>
<evidence type="ECO:0000256" key="1">
    <source>
        <dbReference type="ARBA" id="ARBA00023186"/>
    </source>
</evidence>
<dbReference type="PANTHER" id="PTHR44360">
    <property type="entry name" value="DNAJ HOMOLOG SUBFAMILY B MEMBER 9"/>
    <property type="match status" value="1"/>
</dbReference>
<accession>A0A1B6EBZ6</accession>
<dbReference type="PROSITE" id="PS50076">
    <property type="entry name" value="DNAJ_2"/>
    <property type="match status" value="1"/>
</dbReference>
<dbReference type="GO" id="GO:0005783">
    <property type="term" value="C:endoplasmic reticulum"/>
    <property type="evidence" value="ECO:0007669"/>
    <property type="project" value="TreeGrafter"/>
</dbReference>
<dbReference type="PROSITE" id="PS00636">
    <property type="entry name" value="DNAJ_1"/>
    <property type="match status" value="1"/>
</dbReference>
<feature type="domain" description="J" evidence="7">
    <location>
        <begin position="23"/>
        <end position="87"/>
    </location>
</feature>
<gene>
    <name evidence="8" type="ORF">g.2740</name>
</gene>
<dbReference type="InterPro" id="IPR018253">
    <property type="entry name" value="DnaJ_domain_CS"/>
</dbReference>
<name>A0A1B6EBZ6_9HEMI</name>
<feature type="signal peptide" evidence="6">
    <location>
        <begin position="1"/>
        <end position="19"/>
    </location>
</feature>